<organism evidence="1 2">
    <name type="scientific">Lasius niger</name>
    <name type="common">Black garden ant</name>
    <dbReference type="NCBI Taxonomy" id="67767"/>
    <lineage>
        <taxon>Eukaryota</taxon>
        <taxon>Metazoa</taxon>
        <taxon>Ecdysozoa</taxon>
        <taxon>Arthropoda</taxon>
        <taxon>Hexapoda</taxon>
        <taxon>Insecta</taxon>
        <taxon>Pterygota</taxon>
        <taxon>Neoptera</taxon>
        <taxon>Endopterygota</taxon>
        <taxon>Hymenoptera</taxon>
        <taxon>Apocrita</taxon>
        <taxon>Aculeata</taxon>
        <taxon>Formicoidea</taxon>
        <taxon>Formicidae</taxon>
        <taxon>Formicinae</taxon>
        <taxon>Lasius</taxon>
        <taxon>Lasius</taxon>
    </lineage>
</organism>
<dbReference type="Proteomes" id="UP000036403">
    <property type="component" value="Unassembled WGS sequence"/>
</dbReference>
<evidence type="ECO:0000313" key="1">
    <source>
        <dbReference type="EMBL" id="KMQ82740.1"/>
    </source>
</evidence>
<sequence length="379" mass="44316">MEKLRFEFTIIPASDGKSNIYAITSIATEDDKVYAVPEELQSVSFHREITKTTAYNKVKNSLKKRYQSRRVWIKMTEELAKAYIDEDGNIQCAEQFLEEIEKDKQQGAAAHPNETNTWEKILEKLVENTQANEQKSLKNIAEKFVIEKFTSKNPNANQWIDIFERECTRFKVTEDEKKIEILRLFMDKSCVDWYSSMIIKLTMDSEWSTWKSKFCESFANKGWNPVTYALLYKYKDGSLLDYAMRKEKLLLDMRKSIDAGTLVDLVAAGLPEFILNKIDRETLKDTVDLFNEVSKYEHMVNKKNFSGKKKDINLNTKGRNEDHKPCKICEKLNKGIRYHPEATCWFKAKEEDKEKKNFIKHVNNSVIEAELNETGQKNE</sequence>
<comment type="caution">
    <text evidence="1">The sequence shown here is derived from an EMBL/GenBank/DDBJ whole genome shotgun (WGS) entry which is preliminary data.</text>
</comment>
<proteinExistence type="predicted"/>
<dbReference type="AlphaFoldDB" id="A0A0J7MQ89"/>
<protein>
    <submittedName>
        <fullName evidence="1">Uncharacterized protein</fullName>
    </submittedName>
</protein>
<dbReference type="EMBL" id="LBMM01023341">
    <property type="protein sequence ID" value="KMQ82740.1"/>
    <property type="molecule type" value="Genomic_DNA"/>
</dbReference>
<keyword evidence="2" id="KW-1185">Reference proteome</keyword>
<gene>
    <name evidence="1" type="ORF">RF55_22015</name>
</gene>
<evidence type="ECO:0000313" key="2">
    <source>
        <dbReference type="Proteomes" id="UP000036403"/>
    </source>
</evidence>
<name>A0A0J7MQ89_LASNI</name>
<accession>A0A0J7MQ89</accession>
<reference evidence="1 2" key="1">
    <citation type="submission" date="2015-04" db="EMBL/GenBank/DDBJ databases">
        <title>Lasius niger genome sequencing.</title>
        <authorList>
            <person name="Konorov E.A."/>
            <person name="Nikitin M.A."/>
            <person name="Kirill M.V."/>
            <person name="Chang P."/>
        </authorList>
    </citation>
    <scope>NUCLEOTIDE SEQUENCE [LARGE SCALE GENOMIC DNA]</scope>
    <source>
        <tissue evidence="1">Whole</tissue>
    </source>
</reference>
<dbReference type="PaxDb" id="67767-A0A0J7MQ89"/>
<dbReference type="OrthoDB" id="7693420at2759"/>